<organism evidence="7 8">
    <name type="scientific">Halorubrum yunnanense</name>
    <dbReference type="NCBI Taxonomy" id="1526162"/>
    <lineage>
        <taxon>Archaea</taxon>
        <taxon>Methanobacteriati</taxon>
        <taxon>Methanobacteriota</taxon>
        <taxon>Stenosarchaea group</taxon>
        <taxon>Halobacteria</taxon>
        <taxon>Halobacteriales</taxon>
        <taxon>Haloferacaceae</taxon>
        <taxon>Halorubrum</taxon>
    </lineage>
</organism>
<feature type="compositionally biased region" description="Basic and acidic residues" evidence="4">
    <location>
        <begin position="230"/>
        <end position="241"/>
    </location>
</feature>
<feature type="domain" description="Tr-type G" evidence="5">
    <location>
        <begin position="195"/>
        <end position="398"/>
    </location>
</feature>
<feature type="compositionally biased region" description="Low complexity" evidence="4">
    <location>
        <begin position="9"/>
        <end position="18"/>
    </location>
</feature>
<comment type="cofactor">
    <cofactor evidence="2">
        <name>Mg(2+)</name>
        <dbReference type="ChEBI" id="CHEBI:18420"/>
    </cofactor>
</comment>
<dbReference type="InterPro" id="IPR000795">
    <property type="entry name" value="T_Tr_GTP-bd_dom"/>
</dbReference>
<comment type="caution">
    <text evidence="7">The sequence shown here is derived from an EMBL/GenBank/DDBJ whole genome shotgun (WGS) entry which is preliminary data.</text>
</comment>
<dbReference type="Proteomes" id="UP001596390">
    <property type="component" value="Unassembled WGS sequence"/>
</dbReference>
<keyword evidence="1" id="KW-0342">GTP-binding</keyword>
<evidence type="ECO:0000256" key="3">
    <source>
        <dbReference type="SAM" id="Coils"/>
    </source>
</evidence>
<keyword evidence="2" id="KW-0460">Magnesium</keyword>
<dbReference type="InterPro" id="IPR027417">
    <property type="entry name" value="P-loop_NTPase"/>
</dbReference>
<evidence type="ECO:0000259" key="6">
    <source>
        <dbReference type="Pfam" id="PF13167"/>
    </source>
</evidence>
<feature type="binding site" evidence="1">
    <location>
        <begin position="273"/>
        <end position="276"/>
    </location>
    <ligand>
        <name>GTP</name>
        <dbReference type="ChEBI" id="CHEBI:37565"/>
    </ligand>
</feature>
<evidence type="ECO:0000313" key="8">
    <source>
        <dbReference type="Proteomes" id="UP001596390"/>
    </source>
</evidence>
<evidence type="ECO:0000256" key="4">
    <source>
        <dbReference type="SAM" id="MobiDB-lite"/>
    </source>
</evidence>
<feature type="region of interest" description="Disordered" evidence="4">
    <location>
        <begin position="448"/>
        <end position="477"/>
    </location>
</feature>
<dbReference type="InterPro" id="IPR016496">
    <property type="entry name" value="GTPase_HflX"/>
</dbReference>
<dbReference type="RefSeq" id="WP_267663470.1">
    <property type="nucleotide sequence ID" value="NZ_JAODIX010000028.1"/>
</dbReference>
<evidence type="ECO:0000256" key="2">
    <source>
        <dbReference type="PIRSR" id="PIRSR006809-2"/>
    </source>
</evidence>
<keyword evidence="1" id="KW-0547">Nucleotide-binding</keyword>
<dbReference type="PANTHER" id="PTHR10229">
    <property type="entry name" value="GTP-BINDING PROTEIN HFLX"/>
    <property type="match status" value="1"/>
</dbReference>
<dbReference type="InterPro" id="IPR025121">
    <property type="entry name" value="GTPase_HflX_N"/>
</dbReference>
<accession>A0ABD5YC85</accession>
<evidence type="ECO:0000256" key="1">
    <source>
        <dbReference type="PIRSR" id="PIRSR006809-1"/>
    </source>
</evidence>
<dbReference type="Gene3D" id="3.40.50.300">
    <property type="entry name" value="P-loop containing nucleotide triphosphate hydrolases"/>
    <property type="match status" value="1"/>
</dbReference>
<feature type="binding site" evidence="1">
    <location>
        <begin position="379"/>
        <end position="381"/>
    </location>
    <ligand>
        <name>GTP</name>
        <dbReference type="ChEBI" id="CHEBI:37565"/>
    </ligand>
</feature>
<evidence type="ECO:0000313" key="7">
    <source>
        <dbReference type="EMBL" id="MFC7186517.1"/>
    </source>
</evidence>
<proteinExistence type="predicted"/>
<feature type="coiled-coil region" evidence="3">
    <location>
        <begin position="112"/>
        <end position="178"/>
    </location>
</feature>
<dbReference type="Gene3D" id="3.40.50.11060">
    <property type="entry name" value="GTPase HflX, N-terminal domain"/>
    <property type="match status" value="1"/>
</dbReference>
<feature type="binding site" evidence="2">
    <location>
        <position position="254"/>
    </location>
    <ligand>
        <name>Mg(2+)</name>
        <dbReference type="ChEBI" id="CHEBI:18420"/>
    </ligand>
</feature>
<dbReference type="Pfam" id="PF00009">
    <property type="entry name" value="GTP_EFTU"/>
    <property type="match status" value="1"/>
</dbReference>
<dbReference type="Pfam" id="PF13167">
    <property type="entry name" value="GTP-bdg_N"/>
    <property type="match status" value="1"/>
</dbReference>
<keyword evidence="3" id="KW-0175">Coiled coil</keyword>
<keyword evidence="8" id="KW-1185">Reference proteome</keyword>
<dbReference type="AlphaFoldDB" id="A0ABD5YC85"/>
<gene>
    <name evidence="7" type="ORF">ACFQMK_06360</name>
</gene>
<feature type="domain" description="GTPase HflX N-terminal" evidence="6">
    <location>
        <begin position="26"/>
        <end position="112"/>
    </location>
</feature>
<feature type="region of interest" description="Disordered" evidence="4">
    <location>
        <begin position="1"/>
        <end position="22"/>
    </location>
</feature>
<evidence type="ECO:0000259" key="5">
    <source>
        <dbReference type="Pfam" id="PF00009"/>
    </source>
</evidence>
<dbReference type="EMBL" id="JBHSZZ010000028">
    <property type="protein sequence ID" value="MFC7186517.1"/>
    <property type="molecule type" value="Genomic_DNA"/>
</dbReference>
<keyword evidence="2" id="KW-0479">Metal-binding</keyword>
<name>A0ABD5YC85_9EURY</name>
<dbReference type="SUPFAM" id="SSF52540">
    <property type="entry name" value="P-loop containing nucleoside triphosphate hydrolases"/>
    <property type="match status" value="1"/>
</dbReference>
<feature type="region of interest" description="Disordered" evidence="4">
    <location>
        <begin position="214"/>
        <end position="257"/>
    </location>
</feature>
<protein>
    <submittedName>
        <fullName evidence="7">GTP-binding protein</fullName>
    </submittedName>
</protein>
<sequence length="477" mass="49844">MSRNDASSDATPAVVAARAADERPDTTEIRELAAAAGYAVVGEVTQRRREDPTYGLGRGRAEDLMRLAADTDAEAVIYDGRLSPGQTFSLGDLLPTGTAVIDRPRLVLGLFADAADSRAADLQSELARLRYELPRLRETVARDADETVRLRPEGDGRVRDLERRVESAERALDEIVDDRAARRAERRAAGFDLVALAGYAGAGKSTLARRLADEAGGAQGGDGGVQERNGGTREGDSREPANDAGDPSERSLGTVSTATRRATIGGRRTILTDTVGFVDGLPHEAVGSFEATLDAVRRADCVVLVTDASDDPAALRRKLRTALSATEATDGPVIPALSKADAVGDDLAGAVEAYESVVADLDPREAPVVDSLRPPVAVSARDETGIDDLVDAVSEALPTATATVRAPNGGDTQAALSWAYDRGVVADAEYGSEGVAIELAGRPAVVAEAERRLGGEGGSGGDRDGDGEDSRGPRDRP</sequence>
<dbReference type="InterPro" id="IPR042108">
    <property type="entry name" value="GTPase_HflX_N_sf"/>
</dbReference>
<reference evidence="7 8" key="1">
    <citation type="journal article" date="2019" name="Int. J. Syst. Evol. Microbiol.">
        <title>The Global Catalogue of Microorganisms (GCM) 10K type strain sequencing project: providing services to taxonomists for standard genome sequencing and annotation.</title>
        <authorList>
            <consortium name="The Broad Institute Genomics Platform"/>
            <consortium name="The Broad Institute Genome Sequencing Center for Infectious Disease"/>
            <person name="Wu L."/>
            <person name="Ma J."/>
        </authorList>
    </citation>
    <scope>NUCLEOTIDE SEQUENCE [LARGE SCALE GENOMIC DNA]</scope>
    <source>
        <strain evidence="7 8">Q85</strain>
    </source>
</reference>
<dbReference type="PIRSF" id="PIRSF006809">
    <property type="entry name" value="GTP-binding_hflX_prd"/>
    <property type="match status" value="1"/>
</dbReference>
<feature type="binding site" evidence="1">
    <location>
        <begin position="198"/>
        <end position="205"/>
    </location>
    <ligand>
        <name>GTP</name>
        <dbReference type="ChEBI" id="CHEBI:37565"/>
    </ligand>
</feature>
<feature type="compositionally biased region" description="Basic and acidic residues" evidence="4">
    <location>
        <begin position="461"/>
        <end position="477"/>
    </location>
</feature>
<dbReference type="PANTHER" id="PTHR10229:SF8">
    <property type="entry name" value="GTPASE HFLX"/>
    <property type="match status" value="1"/>
</dbReference>
<feature type="binding site" evidence="2">
    <location>
        <position position="205"/>
    </location>
    <ligand>
        <name>Mg(2+)</name>
        <dbReference type="ChEBI" id="CHEBI:18420"/>
    </ligand>
</feature>